<protein>
    <submittedName>
        <fullName evidence="1">Molybdopterin synthase sulfur carrier subunit</fullName>
    </submittedName>
</protein>
<comment type="caution">
    <text evidence="1">The sequence shown here is derived from an EMBL/GenBank/DDBJ whole genome shotgun (WGS) entry which is preliminary data.</text>
</comment>
<dbReference type="RefSeq" id="WP_135441392.1">
    <property type="nucleotide sequence ID" value="NZ_SRLE01000004.1"/>
</dbReference>
<dbReference type="InterPro" id="IPR016155">
    <property type="entry name" value="Mopterin_synth/thiamin_S_b"/>
</dbReference>
<evidence type="ECO:0000313" key="1">
    <source>
        <dbReference type="EMBL" id="TGD75252.1"/>
    </source>
</evidence>
<dbReference type="Gene3D" id="3.10.20.30">
    <property type="match status" value="1"/>
</dbReference>
<dbReference type="CDD" id="cd00754">
    <property type="entry name" value="Ubl_MoaD"/>
    <property type="match status" value="1"/>
</dbReference>
<dbReference type="EMBL" id="SRLE01000004">
    <property type="protein sequence ID" value="TGD75252.1"/>
    <property type="molecule type" value="Genomic_DNA"/>
</dbReference>
<name>A0A4Z0M6E9_9GAMM</name>
<gene>
    <name evidence="1" type="primary">moaD</name>
    <name evidence="1" type="ORF">E4634_04450</name>
</gene>
<accession>A0A4Z0M6E9</accession>
<dbReference type="Proteomes" id="UP000298050">
    <property type="component" value="Unassembled WGS sequence"/>
</dbReference>
<organism evidence="1 2">
    <name type="scientific">Mangrovimicrobium sediminis</name>
    <dbReference type="NCBI Taxonomy" id="2562682"/>
    <lineage>
        <taxon>Bacteria</taxon>
        <taxon>Pseudomonadati</taxon>
        <taxon>Pseudomonadota</taxon>
        <taxon>Gammaproteobacteria</taxon>
        <taxon>Cellvibrionales</taxon>
        <taxon>Halieaceae</taxon>
        <taxon>Mangrovimicrobium</taxon>
    </lineage>
</organism>
<keyword evidence="2" id="KW-1185">Reference proteome</keyword>
<evidence type="ECO:0000313" key="2">
    <source>
        <dbReference type="Proteomes" id="UP000298050"/>
    </source>
</evidence>
<sequence length="84" mass="8965">MLRVLFFGRLREELGCGEIEVIADDSCRDLDALQAQLCAANGERWTRALGAANTIRALNQVMVSGNAPLADGDEVAFFPPVTGG</sequence>
<dbReference type="OrthoDB" id="9801945at2"/>
<reference evidence="1 2" key="1">
    <citation type="submission" date="2019-04" db="EMBL/GenBank/DDBJ databases">
        <title>Taxonomy of novel Haliea sp. from mangrove soil of West Coast of India.</title>
        <authorList>
            <person name="Verma A."/>
            <person name="Kumar P."/>
            <person name="Krishnamurthi S."/>
        </authorList>
    </citation>
    <scope>NUCLEOTIDE SEQUENCE [LARGE SCALE GENOMIC DNA]</scope>
    <source>
        <strain evidence="1 2">SAOS-164</strain>
    </source>
</reference>
<proteinExistence type="predicted"/>
<dbReference type="InterPro" id="IPR003749">
    <property type="entry name" value="ThiS/MoaD-like"/>
</dbReference>
<dbReference type="SUPFAM" id="SSF54285">
    <property type="entry name" value="MoaD/ThiS"/>
    <property type="match status" value="1"/>
</dbReference>
<dbReference type="AlphaFoldDB" id="A0A4Z0M6E9"/>
<dbReference type="InterPro" id="IPR012675">
    <property type="entry name" value="Beta-grasp_dom_sf"/>
</dbReference>
<dbReference type="Pfam" id="PF02597">
    <property type="entry name" value="ThiS"/>
    <property type="match status" value="1"/>
</dbReference>